<comment type="caution">
    <text evidence="2">The sequence shown here is derived from an EMBL/GenBank/DDBJ whole genome shotgun (WGS) entry which is preliminary data.</text>
</comment>
<evidence type="ECO:0000313" key="2">
    <source>
        <dbReference type="EMBL" id="TQL95912.1"/>
    </source>
</evidence>
<sequence length="35" mass="3872">MLKALLGQLAELLDPDADLHAGDDSHALDEYYDNE</sequence>
<gene>
    <name evidence="2" type="ORF">FB559_1424</name>
</gene>
<proteinExistence type="predicted"/>
<organism evidence="2 3">
    <name type="scientific">Actinoallomurus bryophytorum</name>
    <dbReference type="NCBI Taxonomy" id="1490222"/>
    <lineage>
        <taxon>Bacteria</taxon>
        <taxon>Bacillati</taxon>
        <taxon>Actinomycetota</taxon>
        <taxon>Actinomycetes</taxon>
        <taxon>Streptosporangiales</taxon>
        <taxon>Thermomonosporaceae</taxon>
        <taxon>Actinoallomurus</taxon>
    </lineage>
</organism>
<reference evidence="2 3" key="1">
    <citation type="submission" date="2019-06" db="EMBL/GenBank/DDBJ databases">
        <title>Sequencing the genomes of 1000 actinobacteria strains.</title>
        <authorList>
            <person name="Klenk H.-P."/>
        </authorList>
    </citation>
    <scope>NUCLEOTIDE SEQUENCE [LARGE SCALE GENOMIC DNA]</scope>
    <source>
        <strain evidence="2 3">DSM 102200</strain>
    </source>
</reference>
<feature type="region of interest" description="Disordered" evidence="1">
    <location>
        <begin position="16"/>
        <end position="35"/>
    </location>
</feature>
<keyword evidence="3" id="KW-1185">Reference proteome</keyword>
<name>A0A543CFN3_9ACTN</name>
<dbReference type="AlphaFoldDB" id="A0A543CFN3"/>
<accession>A0A543CFN3</accession>
<evidence type="ECO:0000313" key="3">
    <source>
        <dbReference type="Proteomes" id="UP000316096"/>
    </source>
</evidence>
<dbReference type="EMBL" id="VFOZ01000001">
    <property type="protein sequence ID" value="TQL95912.1"/>
    <property type="molecule type" value="Genomic_DNA"/>
</dbReference>
<feature type="compositionally biased region" description="Basic and acidic residues" evidence="1">
    <location>
        <begin position="17"/>
        <end position="29"/>
    </location>
</feature>
<dbReference type="Proteomes" id="UP000316096">
    <property type="component" value="Unassembled WGS sequence"/>
</dbReference>
<evidence type="ECO:0000256" key="1">
    <source>
        <dbReference type="SAM" id="MobiDB-lite"/>
    </source>
</evidence>
<protein>
    <submittedName>
        <fullName evidence="2">Uncharacterized protein</fullName>
    </submittedName>
</protein>